<gene>
    <name evidence="2" type="ORF">MMIC_P0840</name>
</gene>
<proteinExistence type="predicted"/>
<dbReference type="PANTHER" id="PTHR36973:SF4">
    <property type="entry name" value="NODULATION PROTEIN"/>
    <property type="match status" value="1"/>
</dbReference>
<sequence>MKEAIKSILKSINLYYNKPYNVPENTLLGIKSLSIKTIIDIGANEGQFAKSILQTFPSARLFCFEPLPNAFTALESWKKETGKDVTIFNVALGDNEGVVAMNLHVDHSTSSSILQSTRNNDELFPETANQTKIDVKMTTLDKALSSLSNMLVEDIFIKVDVQGFEVKVIEGGQGIFRLAKAVILEVCVESLYDGQSEFTTILGKMEKLGFKYSGNLQQYYDKQDGRTQFFDAVFLKK</sequence>
<dbReference type="RefSeq" id="WP_143144876.1">
    <property type="nucleotide sequence ID" value="NZ_BDFD01000005.1"/>
</dbReference>
<feature type="domain" description="Methyltransferase FkbM" evidence="1">
    <location>
        <begin position="40"/>
        <end position="212"/>
    </location>
</feature>
<reference evidence="2 3" key="1">
    <citation type="journal article" date="2017" name="Arch. Microbiol.">
        <title>Mariprofundus micogutta sp. nov., a novel iron-oxidizing zetaproteobacterium isolated from a deep-sea hydrothermal field at the Bayonnaise knoll of the Izu-Ogasawara arc, and a description of Mariprofundales ord. nov. and Zetaproteobacteria classis nov.</title>
        <authorList>
            <person name="Makita H."/>
            <person name="Tanaka E."/>
            <person name="Mitsunobu S."/>
            <person name="Miyazaki M."/>
            <person name="Nunoura T."/>
            <person name="Uematsu K."/>
            <person name="Takaki Y."/>
            <person name="Nishi S."/>
            <person name="Shimamura S."/>
            <person name="Takai K."/>
        </authorList>
    </citation>
    <scope>NUCLEOTIDE SEQUENCE [LARGE SCALE GENOMIC DNA]</scope>
    <source>
        <strain evidence="2 3">ET2</strain>
    </source>
</reference>
<evidence type="ECO:0000313" key="2">
    <source>
        <dbReference type="EMBL" id="GAV19882.1"/>
    </source>
</evidence>
<dbReference type="GO" id="GO:0032259">
    <property type="term" value="P:methylation"/>
    <property type="evidence" value="ECO:0007669"/>
    <property type="project" value="UniProtKB-KW"/>
</dbReference>
<dbReference type="Proteomes" id="UP000231632">
    <property type="component" value="Unassembled WGS sequence"/>
</dbReference>
<dbReference type="GO" id="GO:0008171">
    <property type="term" value="F:O-methyltransferase activity"/>
    <property type="evidence" value="ECO:0007669"/>
    <property type="project" value="TreeGrafter"/>
</dbReference>
<dbReference type="Gene3D" id="3.40.50.150">
    <property type="entry name" value="Vaccinia Virus protein VP39"/>
    <property type="match status" value="1"/>
</dbReference>
<dbReference type="InterPro" id="IPR006342">
    <property type="entry name" value="FkbM_mtfrase"/>
</dbReference>
<dbReference type="EMBL" id="BDFD01000005">
    <property type="protein sequence ID" value="GAV19882.1"/>
    <property type="molecule type" value="Genomic_DNA"/>
</dbReference>
<dbReference type="NCBIfam" id="TIGR01444">
    <property type="entry name" value="fkbM_fam"/>
    <property type="match status" value="1"/>
</dbReference>
<dbReference type="InterPro" id="IPR029063">
    <property type="entry name" value="SAM-dependent_MTases_sf"/>
</dbReference>
<protein>
    <submittedName>
        <fullName evidence="2">2-O-methyltransferase NoeI</fullName>
    </submittedName>
</protein>
<dbReference type="Pfam" id="PF05050">
    <property type="entry name" value="Methyltransf_21"/>
    <property type="match status" value="1"/>
</dbReference>
<dbReference type="PANTHER" id="PTHR36973">
    <property type="entry name" value="SLL1456 PROTEIN-RELATED"/>
    <property type="match status" value="1"/>
</dbReference>
<accession>A0A1L8CLU5</accession>
<dbReference type="AlphaFoldDB" id="A0A1L8CLU5"/>
<keyword evidence="2" id="KW-0489">Methyltransferase</keyword>
<comment type="caution">
    <text evidence="2">The sequence shown here is derived from an EMBL/GenBank/DDBJ whole genome shotgun (WGS) entry which is preliminary data.</text>
</comment>
<keyword evidence="3" id="KW-1185">Reference proteome</keyword>
<evidence type="ECO:0000313" key="3">
    <source>
        <dbReference type="Proteomes" id="UP000231632"/>
    </source>
</evidence>
<dbReference type="InterPro" id="IPR053188">
    <property type="entry name" value="FkbM_Methyltransferase"/>
</dbReference>
<dbReference type="STRING" id="1921010.MMIC_P0840"/>
<keyword evidence="2" id="KW-0808">Transferase</keyword>
<name>A0A1L8CLU5_9PROT</name>
<dbReference type="OrthoDB" id="4104638at2"/>
<dbReference type="SUPFAM" id="SSF53335">
    <property type="entry name" value="S-adenosyl-L-methionine-dependent methyltransferases"/>
    <property type="match status" value="1"/>
</dbReference>
<evidence type="ECO:0000259" key="1">
    <source>
        <dbReference type="Pfam" id="PF05050"/>
    </source>
</evidence>
<organism evidence="2 3">
    <name type="scientific">Mariprofundus micogutta</name>
    <dbReference type="NCBI Taxonomy" id="1921010"/>
    <lineage>
        <taxon>Bacteria</taxon>
        <taxon>Pseudomonadati</taxon>
        <taxon>Pseudomonadota</taxon>
        <taxon>Candidatius Mariprofundia</taxon>
        <taxon>Mariprofundales</taxon>
        <taxon>Mariprofundaceae</taxon>
        <taxon>Mariprofundus</taxon>
    </lineage>
</organism>